<feature type="domain" description="Peptidase C19 ubiquitin carboxyl-terminal hydrolase" evidence="8">
    <location>
        <begin position="3"/>
        <end position="389"/>
    </location>
</feature>
<keyword evidence="5" id="KW-0378">Hydrolase</keyword>
<sequence>YYFTIHDLRKAVIAFDMDSEINETDWKDKIIGGRKVFKSEVERARRFVSLLRDLFGNLMHTTQKSIAPDVQLAALALENAKAEEEETVRSMMNEVITFTDDNAHTGAVNTGENDPSNDVSNGTSNDNFLNSSETKMEFSESSTSEMMDTDINAGLPAFGESRPSYERYSAAHMMKKTAALRTSYGTDYTASNTFTSRNDYNGKGKNKESHDGPDLEGTFMTSAEPIREEKPRTASSMLFGRQQDVAECMDNVMFQLEAAITPTILPSGEYINVVKNLFYGKTQQILRYKDKTTGNMVQAMKEEPFNQLFVVVTEGRDLYGGLDGYFDVSMVDYKGSQAEREVTISELPPILQIQLQRVQFDRSTANSYKSNAYMRFDKIVYLDRYLYSNREILQDRRRLAASWRQQLELLTEKVKELTERK</sequence>
<keyword evidence="3" id="KW-0645">Protease</keyword>
<name>A0A9N9DNR2_9GLOM</name>
<feature type="compositionally biased region" description="Polar residues" evidence="7">
    <location>
        <begin position="107"/>
        <end position="130"/>
    </location>
</feature>
<keyword evidence="4" id="KW-0833">Ubl conjugation pathway</keyword>
<evidence type="ECO:0000256" key="6">
    <source>
        <dbReference type="ARBA" id="ARBA00022807"/>
    </source>
</evidence>
<dbReference type="SUPFAM" id="SSF54001">
    <property type="entry name" value="Cysteine proteinases"/>
    <property type="match status" value="1"/>
</dbReference>
<evidence type="ECO:0000256" key="5">
    <source>
        <dbReference type="ARBA" id="ARBA00022801"/>
    </source>
</evidence>
<proteinExistence type="predicted"/>
<feature type="compositionally biased region" description="Basic and acidic residues" evidence="7">
    <location>
        <begin position="200"/>
        <end position="213"/>
    </location>
</feature>
<protein>
    <recommendedName>
        <fullName evidence="2">ubiquitinyl hydrolase 1</fullName>
        <ecNumber evidence="2">3.4.19.12</ecNumber>
    </recommendedName>
</protein>
<comment type="catalytic activity">
    <reaction evidence="1">
        <text>Thiol-dependent hydrolysis of ester, thioester, amide, peptide and isopeptide bonds formed by the C-terminal Gly of ubiquitin (a 76-residue protein attached to proteins as an intracellular targeting signal).</text>
        <dbReference type="EC" id="3.4.19.12"/>
    </reaction>
</comment>
<dbReference type="InterPro" id="IPR038765">
    <property type="entry name" value="Papain-like_cys_pep_sf"/>
</dbReference>
<evidence type="ECO:0000256" key="3">
    <source>
        <dbReference type="ARBA" id="ARBA00022670"/>
    </source>
</evidence>
<keyword evidence="10" id="KW-1185">Reference proteome</keyword>
<dbReference type="PANTHER" id="PTHR43982:SF6">
    <property type="entry name" value="UBIQUITIN CARBOXYL-TERMINAL HYDROLASE 2-RELATED"/>
    <property type="match status" value="1"/>
</dbReference>
<dbReference type="EMBL" id="CAJVPJ010004038">
    <property type="protein sequence ID" value="CAG8647683.1"/>
    <property type="molecule type" value="Genomic_DNA"/>
</dbReference>
<keyword evidence="6" id="KW-0788">Thiol protease</keyword>
<dbReference type="OrthoDB" id="2420415at2759"/>
<dbReference type="InterPro" id="IPR001394">
    <property type="entry name" value="Peptidase_C19_UCH"/>
</dbReference>
<gene>
    <name evidence="9" type="ORF">POCULU_LOCUS9775</name>
</gene>
<accession>A0A9N9DNR2</accession>
<evidence type="ECO:0000259" key="8">
    <source>
        <dbReference type="Pfam" id="PF00443"/>
    </source>
</evidence>
<comment type="caution">
    <text evidence="9">The sequence shown here is derived from an EMBL/GenBank/DDBJ whole genome shotgun (WGS) entry which is preliminary data.</text>
</comment>
<dbReference type="EC" id="3.4.19.12" evidence="2"/>
<evidence type="ECO:0000256" key="4">
    <source>
        <dbReference type="ARBA" id="ARBA00022786"/>
    </source>
</evidence>
<evidence type="ECO:0000256" key="2">
    <source>
        <dbReference type="ARBA" id="ARBA00012759"/>
    </source>
</evidence>
<dbReference type="Proteomes" id="UP000789572">
    <property type="component" value="Unassembled WGS sequence"/>
</dbReference>
<reference evidence="9" key="1">
    <citation type="submission" date="2021-06" db="EMBL/GenBank/DDBJ databases">
        <authorList>
            <person name="Kallberg Y."/>
            <person name="Tangrot J."/>
            <person name="Rosling A."/>
        </authorList>
    </citation>
    <scope>NUCLEOTIDE SEQUENCE</scope>
    <source>
        <strain evidence="9">IA702</strain>
    </source>
</reference>
<dbReference type="GO" id="GO:0004843">
    <property type="term" value="F:cysteine-type deubiquitinase activity"/>
    <property type="evidence" value="ECO:0007669"/>
    <property type="project" value="UniProtKB-EC"/>
</dbReference>
<dbReference type="PANTHER" id="PTHR43982">
    <property type="entry name" value="UBIQUITIN CARBOXYL-TERMINAL HYDROLASE"/>
    <property type="match status" value="1"/>
</dbReference>
<dbReference type="Pfam" id="PF00443">
    <property type="entry name" value="UCH"/>
    <property type="match status" value="1"/>
</dbReference>
<dbReference type="GO" id="GO:0061136">
    <property type="term" value="P:regulation of proteasomal protein catabolic process"/>
    <property type="evidence" value="ECO:0007669"/>
    <property type="project" value="TreeGrafter"/>
</dbReference>
<evidence type="ECO:0000313" key="10">
    <source>
        <dbReference type="Proteomes" id="UP000789572"/>
    </source>
</evidence>
<evidence type="ECO:0000313" key="9">
    <source>
        <dbReference type="EMBL" id="CAG8647683.1"/>
    </source>
</evidence>
<dbReference type="GO" id="GO:0043161">
    <property type="term" value="P:proteasome-mediated ubiquitin-dependent protein catabolic process"/>
    <property type="evidence" value="ECO:0007669"/>
    <property type="project" value="InterPro"/>
</dbReference>
<dbReference type="Gene3D" id="3.90.70.10">
    <property type="entry name" value="Cysteine proteinases"/>
    <property type="match status" value="1"/>
</dbReference>
<evidence type="ECO:0000256" key="1">
    <source>
        <dbReference type="ARBA" id="ARBA00000707"/>
    </source>
</evidence>
<dbReference type="AlphaFoldDB" id="A0A9N9DNR2"/>
<dbReference type="GO" id="GO:0070628">
    <property type="term" value="F:proteasome binding"/>
    <property type="evidence" value="ECO:0007669"/>
    <property type="project" value="TreeGrafter"/>
</dbReference>
<organism evidence="9 10">
    <name type="scientific">Paraglomus occultum</name>
    <dbReference type="NCBI Taxonomy" id="144539"/>
    <lineage>
        <taxon>Eukaryota</taxon>
        <taxon>Fungi</taxon>
        <taxon>Fungi incertae sedis</taxon>
        <taxon>Mucoromycota</taxon>
        <taxon>Glomeromycotina</taxon>
        <taxon>Glomeromycetes</taxon>
        <taxon>Paraglomerales</taxon>
        <taxon>Paraglomeraceae</taxon>
        <taxon>Paraglomus</taxon>
    </lineage>
</organism>
<dbReference type="GO" id="GO:0016579">
    <property type="term" value="P:protein deubiquitination"/>
    <property type="evidence" value="ECO:0007669"/>
    <property type="project" value="InterPro"/>
</dbReference>
<feature type="region of interest" description="Disordered" evidence="7">
    <location>
        <begin position="191"/>
        <end position="230"/>
    </location>
</feature>
<feature type="non-terminal residue" evidence="9">
    <location>
        <position position="1"/>
    </location>
</feature>
<dbReference type="InterPro" id="IPR044635">
    <property type="entry name" value="UBP14-like"/>
</dbReference>
<feature type="region of interest" description="Disordered" evidence="7">
    <location>
        <begin position="102"/>
        <end position="146"/>
    </location>
</feature>
<feature type="non-terminal residue" evidence="9">
    <location>
        <position position="421"/>
    </location>
</feature>
<evidence type="ECO:0000256" key="7">
    <source>
        <dbReference type="SAM" id="MobiDB-lite"/>
    </source>
</evidence>